<evidence type="ECO:0000256" key="1">
    <source>
        <dbReference type="SAM" id="SignalP"/>
    </source>
</evidence>
<dbReference type="AlphaFoldDB" id="A0A396RNP5"/>
<accession>A0A396RNP5</accession>
<dbReference type="RefSeq" id="WP_118864786.1">
    <property type="nucleotide sequence ID" value="NZ_QWLV01000007.1"/>
</dbReference>
<dbReference type="Proteomes" id="UP000266693">
    <property type="component" value="Unassembled WGS sequence"/>
</dbReference>
<name>A0A396RNP5_9SPHN</name>
<evidence type="ECO:0000313" key="2">
    <source>
        <dbReference type="EMBL" id="RHW16812.1"/>
    </source>
</evidence>
<gene>
    <name evidence="2" type="ORF">D1610_13895</name>
</gene>
<organism evidence="2 3">
    <name type="scientific">Sphingomonas gilva</name>
    <dbReference type="NCBI Taxonomy" id="2305907"/>
    <lineage>
        <taxon>Bacteria</taxon>
        <taxon>Pseudomonadati</taxon>
        <taxon>Pseudomonadota</taxon>
        <taxon>Alphaproteobacteria</taxon>
        <taxon>Sphingomonadales</taxon>
        <taxon>Sphingomonadaceae</taxon>
        <taxon>Sphingomonas</taxon>
    </lineage>
</organism>
<evidence type="ECO:0000313" key="3">
    <source>
        <dbReference type="Proteomes" id="UP000266693"/>
    </source>
</evidence>
<keyword evidence="3" id="KW-1185">Reference proteome</keyword>
<comment type="caution">
    <text evidence="2">The sequence shown here is derived from an EMBL/GenBank/DDBJ whole genome shotgun (WGS) entry which is preliminary data.</text>
</comment>
<protein>
    <submittedName>
        <fullName evidence="2">UrcA family protein</fullName>
    </submittedName>
</protein>
<feature type="signal peptide" evidence="1">
    <location>
        <begin position="1"/>
        <end position="21"/>
    </location>
</feature>
<dbReference type="EMBL" id="QWLV01000007">
    <property type="protein sequence ID" value="RHW16812.1"/>
    <property type="molecule type" value="Genomic_DNA"/>
</dbReference>
<feature type="chain" id="PRO_5017481984" evidence="1">
    <location>
        <begin position="22"/>
        <end position="108"/>
    </location>
</feature>
<dbReference type="InterPro" id="IPR030972">
    <property type="entry name" value="UrcA_uranyl"/>
</dbReference>
<sequence>MKTLITLAALAAGAIAAPGFAQVAQTETLSRAVRVADLNLSDPAHVAKLDRRIGKAARAMCRTSTTYDLAAKLRVRDCIAKATADAARQRDMAVAAARGPAETRTASR</sequence>
<proteinExistence type="predicted"/>
<reference evidence="2 3" key="1">
    <citation type="submission" date="2018-08" db="EMBL/GenBank/DDBJ databases">
        <title>The multiple taxonomic identification of Sphingomonas gilva.</title>
        <authorList>
            <person name="Zhu D."/>
            <person name="Zheng S."/>
        </authorList>
    </citation>
    <scope>NUCLEOTIDE SEQUENCE [LARGE SCALE GENOMIC DNA]</scope>
    <source>
        <strain evidence="2 3">ZDH117</strain>
    </source>
</reference>
<dbReference type="NCBIfam" id="TIGR04433">
    <property type="entry name" value="UrcA_uranyl"/>
    <property type="match status" value="1"/>
</dbReference>
<keyword evidence="1" id="KW-0732">Signal</keyword>